<proteinExistence type="predicted"/>
<dbReference type="Pfam" id="PF00190">
    <property type="entry name" value="Cupin_1"/>
    <property type="match status" value="1"/>
</dbReference>
<dbReference type="EnsemblPlants" id="QL02p098859:mrna">
    <property type="protein sequence ID" value="QL02p098859:mrna:CDS:1"/>
    <property type="gene ID" value="QL02p098859"/>
</dbReference>
<keyword evidence="3" id="KW-1185">Reference proteome</keyword>
<dbReference type="InParanoid" id="A0A7N2L2Z8"/>
<evidence type="ECO:0000313" key="2">
    <source>
        <dbReference type="EnsemblPlants" id="QL02p098859:mrna:CDS:1"/>
    </source>
</evidence>
<reference evidence="3" key="1">
    <citation type="journal article" date="2016" name="G3 (Bethesda)">
        <title>First Draft Assembly and Annotation of the Genome of a California Endemic Oak Quercus lobata Nee (Fagaceae).</title>
        <authorList>
            <person name="Sork V.L."/>
            <person name="Fitz-Gibbon S.T."/>
            <person name="Puiu D."/>
            <person name="Crepeau M."/>
            <person name="Gugger P.F."/>
            <person name="Sherman R."/>
            <person name="Stevens K."/>
            <person name="Langley C.H."/>
            <person name="Pellegrini M."/>
            <person name="Salzberg S.L."/>
        </authorList>
    </citation>
    <scope>NUCLEOTIDE SEQUENCE [LARGE SCALE GENOMIC DNA]</scope>
    <source>
        <strain evidence="3">cv. SW786</strain>
    </source>
</reference>
<accession>A0A7N2L2Z8</accession>
<dbReference type="AlphaFoldDB" id="A0A7N2L2Z8"/>
<dbReference type="InterPro" id="IPR006045">
    <property type="entry name" value="Cupin_1"/>
</dbReference>
<reference evidence="2" key="2">
    <citation type="submission" date="2021-01" db="UniProtKB">
        <authorList>
            <consortium name="EnsemblPlants"/>
        </authorList>
    </citation>
    <scope>IDENTIFICATION</scope>
</reference>
<dbReference type="InterPro" id="IPR014710">
    <property type="entry name" value="RmlC-like_jellyroll"/>
</dbReference>
<name>A0A7N2L2Z8_QUELO</name>
<dbReference type="InterPro" id="IPR011051">
    <property type="entry name" value="RmlC_Cupin_sf"/>
</dbReference>
<evidence type="ECO:0000259" key="1">
    <source>
        <dbReference type="Pfam" id="PF00190"/>
    </source>
</evidence>
<feature type="domain" description="Cupin type-1" evidence="1">
    <location>
        <begin position="10"/>
        <end position="66"/>
    </location>
</feature>
<evidence type="ECO:0000313" key="3">
    <source>
        <dbReference type="Proteomes" id="UP000594261"/>
    </source>
</evidence>
<dbReference type="SUPFAM" id="SSF51182">
    <property type="entry name" value="RmlC-like cupins"/>
    <property type="match status" value="1"/>
</dbReference>
<sequence length="66" mass="7096">MEFDLTPKIAQKVFEGEGGAYYSWSSSKFPILGEDKVGAGKLVLQPRGFALPHYADSSKVGYVLGG</sequence>
<organism evidence="2 3">
    <name type="scientific">Quercus lobata</name>
    <name type="common">Valley oak</name>
    <dbReference type="NCBI Taxonomy" id="97700"/>
    <lineage>
        <taxon>Eukaryota</taxon>
        <taxon>Viridiplantae</taxon>
        <taxon>Streptophyta</taxon>
        <taxon>Embryophyta</taxon>
        <taxon>Tracheophyta</taxon>
        <taxon>Spermatophyta</taxon>
        <taxon>Magnoliopsida</taxon>
        <taxon>eudicotyledons</taxon>
        <taxon>Gunneridae</taxon>
        <taxon>Pentapetalae</taxon>
        <taxon>rosids</taxon>
        <taxon>fabids</taxon>
        <taxon>Fagales</taxon>
        <taxon>Fagaceae</taxon>
        <taxon>Quercus</taxon>
    </lineage>
</organism>
<dbReference type="Gramene" id="QL02p098859:mrna">
    <property type="protein sequence ID" value="QL02p098859:mrna:CDS:1"/>
    <property type="gene ID" value="QL02p098859"/>
</dbReference>
<dbReference type="Gene3D" id="2.60.120.10">
    <property type="entry name" value="Jelly Rolls"/>
    <property type="match status" value="1"/>
</dbReference>
<dbReference type="Proteomes" id="UP000594261">
    <property type="component" value="Chromosome 2"/>
</dbReference>
<protein>
    <recommendedName>
        <fullName evidence="1">Cupin type-1 domain-containing protein</fullName>
    </recommendedName>
</protein>